<dbReference type="Proteomes" id="UP001163603">
    <property type="component" value="Chromosome 7"/>
</dbReference>
<reference evidence="2" key="1">
    <citation type="journal article" date="2023" name="G3 (Bethesda)">
        <title>Genome assembly and association tests identify interacting loci associated with vigor, precocity, and sex in interspecific pistachio rootstocks.</title>
        <authorList>
            <person name="Palmer W."/>
            <person name="Jacygrad E."/>
            <person name="Sagayaradj S."/>
            <person name="Cavanaugh K."/>
            <person name="Han R."/>
            <person name="Bertier L."/>
            <person name="Beede B."/>
            <person name="Kafkas S."/>
            <person name="Golino D."/>
            <person name="Preece J."/>
            <person name="Michelmore R."/>
        </authorList>
    </citation>
    <scope>NUCLEOTIDE SEQUENCE [LARGE SCALE GENOMIC DNA]</scope>
</reference>
<proteinExistence type="predicted"/>
<sequence length="456" mass="52540">MWKMSDREVEEVEGIDEMVLESLKPHPNLKEIRIWSFIGVRFCNWFSSLTNLTSISIVSCGKCQSVPPLNKFPYLKSLSLEFLSNLEYFSEEASKEVTFFPLLKELSLKDCPKLKGWWKRDDDDDGVELPSFPCLSKLDIDQCPNLLSMPLYQSLEELRLWDTSSKPLLQTIMLVNSVGPSTSSKISTPLSKLKSMEIDGIADLESLPMEGMRNLTSLVDLNIFRCSRLTQVHQGIRFLTSLQNLKIESCDELDFLKDDMEWQSLQSLYSLKLNSLPKLVSLPKGFQHLTSLQKLAIGCCDQFKSPSNEDEYYMPWQGFRSLRSLKVYELPKLVSFPKGLRYLTSLRKLTINNCDQFESPGNEDEDDMPWQGLRSLQSLHFLGFQNWCLSQRGFDILPLYRICILMIVTNLNHLAVRMTMICHGKALGASSLYIFMAFQNWCLSQRDFNMLPLYKI</sequence>
<gene>
    <name evidence="1" type="ORF">Pint_26265</name>
</gene>
<keyword evidence="2" id="KW-1185">Reference proteome</keyword>
<evidence type="ECO:0000313" key="2">
    <source>
        <dbReference type="Proteomes" id="UP001163603"/>
    </source>
</evidence>
<comment type="caution">
    <text evidence="1">The sequence shown here is derived from an EMBL/GenBank/DDBJ whole genome shotgun (WGS) entry which is preliminary data.</text>
</comment>
<accession>A0ACC0YCP4</accession>
<protein>
    <submittedName>
        <fullName evidence="1">Uncharacterized protein</fullName>
    </submittedName>
</protein>
<organism evidence="1 2">
    <name type="scientific">Pistacia integerrima</name>
    <dbReference type="NCBI Taxonomy" id="434235"/>
    <lineage>
        <taxon>Eukaryota</taxon>
        <taxon>Viridiplantae</taxon>
        <taxon>Streptophyta</taxon>
        <taxon>Embryophyta</taxon>
        <taxon>Tracheophyta</taxon>
        <taxon>Spermatophyta</taxon>
        <taxon>Magnoliopsida</taxon>
        <taxon>eudicotyledons</taxon>
        <taxon>Gunneridae</taxon>
        <taxon>Pentapetalae</taxon>
        <taxon>rosids</taxon>
        <taxon>malvids</taxon>
        <taxon>Sapindales</taxon>
        <taxon>Anacardiaceae</taxon>
        <taxon>Pistacia</taxon>
    </lineage>
</organism>
<evidence type="ECO:0000313" key="1">
    <source>
        <dbReference type="EMBL" id="KAJ0033971.1"/>
    </source>
</evidence>
<name>A0ACC0YCP4_9ROSI</name>
<dbReference type="EMBL" id="CM047742">
    <property type="protein sequence ID" value="KAJ0033971.1"/>
    <property type="molecule type" value="Genomic_DNA"/>
</dbReference>